<feature type="domain" description="C2H2-type" evidence="1">
    <location>
        <begin position="111"/>
        <end position="132"/>
    </location>
</feature>
<organism evidence="2">
    <name type="scientific">viral metagenome</name>
    <dbReference type="NCBI Taxonomy" id="1070528"/>
    <lineage>
        <taxon>unclassified sequences</taxon>
        <taxon>metagenomes</taxon>
        <taxon>organismal metagenomes</taxon>
    </lineage>
</organism>
<name>A0A6M3JFV9_9ZZZZ</name>
<evidence type="ECO:0000259" key="1">
    <source>
        <dbReference type="PROSITE" id="PS00028"/>
    </source>
</evidence>
<dbReference type="EMBL" id="MT141596">
    <property type="protein sequence ID" value="QJA68208.1"/>
    <property type="molecule type" value="Genomic_DNA"/>
</dbReference>
<dbReference type="InterPro" id="IPR013087">
    <property type="entry name" value="Znf_C2H2_type"/>
</dbReference>
<sequence>MSRHRRAARIDENQPRIVEQLRQIPGVTVATGMDDILCGAHGRTYWYELKTSAKAEVRPSQIRLRETWTGHYKVVTSVDEIMRDMGLVRDRAGKEEAYKSRQCPVCKPWTCPVCNRRIGSVSQAYTHSHFCHGGPESIKESN</sequence>
<protein>
    <recommendedName>
        <fullName evidence="1">C2H2-type domain-containing protein</fullName>
    </recommendedName>
</protein>
<reference evidence="2" key="1">
    <citation type="submission" date="2020-03" db="EMBL/GenBank/DDBJ databases">
        <title>The deep terrestrial virosphere.</title>
        <authorList>
            <person name="Holmfeldt K."/>
            <person name="Nilsson E."/>
            <person name="Simone D."/>
            <person name="Lopez-Fernandez M."/>
            <person name="Wu X."/>
            <person name="de Brujin I."/>
            <person name="Lundin D."/>
            <person name="Andersson A."/>
            <person name="Bertilsson S."/>
            <person name="Dopson M."/>
        </authorList>
    </citation>
    <scope>NUCLEOTIDE SEQUENCE</scope>
    <source>
        <strain evidence="2">MM415A07756</strain>
    </source>
</reference>
<proteinExistence type="predicted"/>
<evidence type="ECO:0000313" key="2">
    <source>
        <dbReference type="EMBL" id="QJA68208.1"/>
    </source>
</evidence>
<gene>
    <name evidence="2" type="ORF">MM415A07756_0009</name>
</gene>
<accession>A0A6M3JFV9</accession>
<dbReference type="PROSITE" id="PS00028">
    <property type="entry name" value="ZINC_FINGER_C2H2_1"/>
    <property type="match status" value="1"/>
</dbReference>
<dbReference type="AlphaFoldDB" id="A0A6M3JFV9"/>